<dbReference type="SUPFAM" id="SSF55447">
    <property type="entry name" value="CO dehydrogenase flavoprotein C-terminal domain-like"/>
    <property type="match status" value="1"/>
</dbReference>
<organism evidence="5 6">
    <name type="scientific">Skermanella stibiiresistens SB22</name>
    <dbReference type="NCBI Taxonomy" id="1385369"/>
    <lineage>
        <taxon>Bacteria</taxon>
        <taxon>Pseudomonadati</taxon>
        <taxon>Pseudomonadota</taxon>
        <taxon>Alphaproteobacteria</taxon>
        <taxon>Rhodospirillales</taxon>
        <taxon>Azospirillaceae</taxon>
        <taxon>Skermanella</taxon>
    </lineage>
</organism>
<dbReference type="OrthoDB" id="9793944at2"/>
<comment type="caution">
    <text evidence="5">The sequence shown here is derived from an EMBL/GenBank/DDBJ whole genome shotgun (WGS) entry which is preliminary data.</text>
</comment>
<evidence type="ECO:0000256" key="3">
    <source>
        <dbReference type="ARBA" id="ARBA00023002"/>
    </source>
</evidence>
<keyword evidence="1" id="KW-0285">Flavoprotein</keyword>
<dbReference type="SMART" id="SM01092">
    <property type="entry name" value="CO_deh_flav_C"/>
    <property type="match status" value="1"/>
</dbReference>
<protein>
    <submittedName>
        <fullName evidence="5">Molybdopterin dehydrogenase</fullName>
    </submittedName>
</protein>
<dbReference type="InterPro" id="IPR016169">
    <property type="entry name" value="FAD-bd_PCMH_sub2"/>
</dbReference>
<dbReference type="SUPFAM" id="SSF56176">
    <property type="entry name" value="FAD-binding/transporter-associated domain-like"/>
    <property type="match status" value="1"/>
</dbReference>
<dbReference type="Gene3D" id="3.30.390.50">
    <property type="entry name" value="CO dehydrogenase flavoprotein, C-terminal domain"/>
    <property type="match status" value="1"/>
</dbReference>
<dbReference type="Pfam" id="PF03450">
    <property type="entry name" value="CO_deh_flav_C"/>
    <property type="match status" value="1"/>
</dbReference>
<reference evidence="5 6" key="1">
    <citation type="submission" date="2013-08" db="EMBL/GenBank/DDBJ databases">
        <title>The genome sequence of Skermanella stibiiresistens.</title>
        <authorList>
            <person name="Zhu W."/>
            <person name="Wang G."/>
        </authorList>
    </citation>
    <scope>NUCLEOTIDE SEQUENCE [LARGE SCALE GENOMIC DNA]</scope>
    <source>
        <strain evidence="5 6">SB22</strain>
    </source>
</reference>
<dbReference type="InterPro" id="IPR051312">
    <property type="entry name" value="Diverse_Substr_Oxidored"/>
</dbReference>
<dbReference type="RefSeq" id="WP_037457091.1">
    <property type="nucleotide sequence ID" value="NZ_AVFL01000018.1"/>
</dbReference>
<dbReference type="Pfam" id="PF00941">
    <property type="entry name" value="FAD_binding_5"/>
    <property type="match status" value="1"/>
</dbReference>
<dbReference type="InterPro" id="IPR002346">
    <property type="entry name" value="Mopterin_DH_FAD-bd"/>
</dbReference>
<dbReference type="GO" id="GO:0016491">
    <property type="term" value="F:oxidoreductase activity"/>
    <property type="evidence" value="ECO:0007669"/>
    <property type="project" value="UniProtKB-KW"/>
</dbReference>
<dbReference type="InterPro" id="IPR005107">
    <property type="entry name" value="CO_DH_flav_C"/>
</dbReference>
<dbReference type="InterPro" id="IPR036683">
    <property type="entry name" value="CO_DH_flav_C_dom_sf"/>
</dbReference>
<sequence length="281" mass="29062">MKPAPFDYESPVTLDDALALLDRPGACPLAGGQSLIPNLSMRRTRPDLLVDLRRVPDLRSIETNAGTLRIGPMVTFAEAAASPEVRDACPLVIEAIRHVGSPAIRNRGTLAGNLVWADPASELPLVAVALGAVLTLRRRDGEREVAAADFLLGAFECAIRPGEIVTSIRFPVAGPGARASFAEVSPRRNAPALAAVAAQIEVVDGKVRAARIVVGGVHPVPLRLTAVEVALEDAGPGTDLPDLGASVAKRAVGSLPDAADYASAVVPPLVGRTIASILAAS</sequence>
<feature type="domain" description="FAD-binding PCMH-type" evidence="4">
    <location>
        <begin position="1"/>
        <end position="175"/>
    </location>
</feature>
<dbReference type="AlphaFoldDB" id="W9H3T3"/>
<evidence type="ECO:0000313" key="5">
    <source>
        <dbReference type="EMBL" id="EWY38428.1"/>
    </source>
</evidence>
<dbReference type="STRING" id="1385369.N825_13120"/>
<dbReference type="InterPro" id="IPR036318">
    <property type="entry name" value="FAD-bd_PCMH-like_sf"/>
</dbReference>
<dbReference type="Gene3D" id="3.30.465.10">
    <property type="match status" value="1"/>
</dbReference>
<dbReference type="Gene3D" id="3.30.43.10">
    <property type="entry name" value="Uridine Diphospho-n-acetylenolpyruvylglucosamine Reductase, domain 2"/>
    <property type="match status" value="1"/>
</dbReference>
<evidence type="ECO:0000313" key="6">
    <source>
        <dbReference type="Proteomes" id="UP000019486"/>
    </source>
</evidence>
<dbReference type="InterPro" id="IPR016167">
    <property type="entry name" value="FAD-bd_PCMH_sub1"/>
</dbReference>
<evidence type="ECO:0000256" key="2">
    <source>
        <dbReference type="ARBA" id="ARBA00022827"/>
    </source>
</evidence>
<dbReference type="EMBL" id="AVFL01000018">
    <property type="protein sequence ID" value="EWY38428.1"/>
    <property type="molecule type" value="Genomic_DNA"/>
</dbReference>
<dbReference type="PROSITE" id="PS51387">
    <property type="entry name" value="FAD_PCMH"/>
    <property type="match status" value="1"/>
</dbReference>
<evidence type="ECO:0000256" key="1">
    <source>
        <dbReference type="ARBA" id="ARBA00022630"/>
    </source>
</evidence>
<gene>
    <name evidence="5" type="ORF">N825_13120</name>
</gene>
<name>W9H3T3_9PROT</name>
<dbReference type="PANTHER" id="PTHR42659">
    <property type="entry name" value="XANTHINE DEHYDROGENASE SUBUNIT C-RELATED"/>
    <property type="match status" value="1"/>
</dbReference>
<keyword evidence="3" id="KW-0560">Oxidoreductase</keyword>
<dbReference type="InterPro" id="IPR016166">
    <property type="entry name" value="FAD-bd_PCMH"/>
</dbReference>
<keyword evidence="6" id="KW-1185">Reference proteome</keyword>
<dbReference type="Proteomes" id="UP000019486">
    <property type="component" value="Unassembled WGS sequence"/>
</dbReference>
<dbReference type="PANTHER" id="PTHR42659:SF2">
    <property type="entry name" value="XANTHINE DEHYDROGENASE SUBUNIT C-RELATED"/>
    <property type="match status" value="1"/>
</dbReference>
<keyword evidence="2" id="KW-0274">FAD</keyword>
<evidence type="ECO:0000259" key="4">
    <source>
        <dbReference type="PROSITE" id="PS51387"/>
    </source>
</evidence>
<dbReference type="GO" id="GO:0071949">
    <property type="term" value="F:FAD binding"/>
    <property type="evidence" value="ECO:0007669"/>
    <property type="project" value="InterPro"/>
</dbReference>
<proteinExistence type="predicted"/>
<accession>W9H3T3</accession>